<dbReference type="Proteomes" id="UP000604737">
    <property type="component" value="Unassembled WGS sequence"/>
</dbReference>
<protein>
    <recommendedName>
        <fullName evidence="4">Flagellar biosynthesis protein FlgH</fullName>
    </recommendedName>
</protein>
<proteinExistence type="predicted"/>
<evidence type="ECO:0008006" key="4">
    <source>
        <dbReference type="Google" id="ProtNLM"/>
    </source>
</evidence>
<organism evidence="2 3">
    <name type="scientific">Jeongeupia chitinilytica</name>
    <dbReference type="NCBI Taxonomy" id="1041641"/>
    <lineage>
        <taxon>Bacteria</taxon>
        <taxon>Pseudomonadati</taxon>
        <taxon>Pseudomonadota</taxon>
        <taxon>Betaproteobacteria</taxon>
        <taxon>Neisseriales</taxon>
        <taxon>Chitinibacteraceae</taxon>
        <taxon>Jeongeupia</taxon>
    </lineage>
</organism>
<gene>
    <name evidence="2" type="ORF">GCM10007350_28780</name>
</gene>
<evidence type="ECO:0000313" key="3">
    <source>
        <dbReference type="Proteomes" id="UP000604737"/>
    </source>
</evidence>
<feature type="signal peptide" evidence="1">
    <location>
        <begin position="1"/>
        <end position="25"/>
    </location>
</feature>
<evidence type="ECO:0000256" key="1">
    <source>
        <dbReference type="SAM" id="SignalP"/>
    </source>
</evidence>
<keyword evidence="1" id="KW-0732">Signal</keyword>
<sequence length="262" mass="26104">MKHVPTRLRTATLCILTVVAQCGWAEGFAPETGQTMALPQLEAPVPAAGVDPAQASLQSPDPAALPLTASTALAAVPEVAVPAGSAADSDRIVLADADRIDPSRLTEIRAGADVGSGLSVAFAIERTISIDGQVLAATTFKWSNVPSADGISASVTTALAAGGLPVTSSSGASAAGVAQVVVPLPSGAAISVGANPASPASTAVTLINVPNNLMPVQVVQNSANNRLIQSSTVVSVSTSSFTQALGNRVLESLNTGLVRGIR</sequence>
<reference evidence="3" key="1">
    <citation type="journal article" date="2019" name="Int. J. Syst. Evol. Microbiol.">
        <title>The Global Catalogue of Microorganisms (GCM) 10K type strain sequencing project: providing services to taxonomists for standard genome sequencing and annotation.</title>
        <authorList>
            <consortium name="The Broad Institute Genomics Platform"/>
            <consortium name="The Broad Institute Genome Sequencing Center for Infectious Disease"/>
            <person name="Wu L."/>
            <person name="Ma J."/>
        </authorList>
    </citation>
    <scope>NUCLEOTIDE SEQUENCE [LARGE SCALE GENOMIC DNA]</scope>
    <source>
        <strain evidence="3">KCTC 23701</strain>
    </source>
</reference>
<keyword evidence="3" id="KW-1185">Reference proteome</keyword>
<accession>A0ABQ3H246</accession>
<name>A0ABQ3H246_9NEIS</name>
<dbReference type="EMBL" id="BMYO01000008">
    <property type="protein sequence ID" value="GHD66488.1"/>
    <property type="molecule type" value="Genomic_DNA"/>
</dbReference>
<comment type="caution">
    <text evidence="2">The sequence shown here is derived from an EMBL/GenBank/DDBJ whole genome shotgun (WGS) entry which is preliminary data.</text>
</comment>
<evidence type="ECO:0000313" key="2">
    <source>
        <dbReference type="EMBL" id="GHD66488.1"/>
    </source>
</evidence>
<feature type="chain" id="PRO_5045906427" description="Flagellar biosynthesis protein FlgH" evidence="1">
    <location>
        <begin position="26"/>
        <end position="262"/>
    </location>
</feature>